<dbReference type="Proteomes" id="UP000247480">
    <property type="component" value="Unassembled WGS sequence"/>
</dbReference>
<reference evidence="1 2" key="1">
    <citation type="submission" date="2018-04" db="EMBL/GenBank/DDBJ databases">
        <title>Draft genome sequence of Pseudomonas syringae pv. actinidiae biovar 1 strains isolated from kiwifruit in Kagawa prefecture.</title>
        <authorList>
            <person name="Tabuchi M."/>
            <person name="Saito M."/>
            <person name="Fujiwara S."/>
            <person name="Sasa N."/>
            <person name="Akimitsu K."/>
            <person name="Gomi K."/>
            <person name="Konishi-Sugita S."/>
            <person name="Hamano K."/>
            <person name="Kataoka I."/>
        </authorList>
    </citation>
    <scope>NUCLEOTIDE SEQUENCE [LARGE SCALE GENOMIC DNA]</scope>
    <source>
        <strain evidence="1 2">MAFF212206</strain>
    </source>
</reference>
<dbReference type="EMBL" id="BGJZ01000269">
    <property type="protein sequence ID" value="GBH11728.1"/>
    <property type="molecule type" value="Genomic_DNA"/>
</dbReference>
<evidence type="ECO:0000313" key="2">
    <source>
        <dbReference type="Proteomes" id="UP000247480"/>
    </source>
</evidence>
<proteinExistence type="predicted"/>
<gene>
    <name evidence="1" type="ORF">KPSA1_05171</name>
</gene>
<comment type="caution">
    <text evidence="1">The sequence shown here is derived from an EMBL/GenBank/DDBJ whole genome shotgun (WGS) entry which is preliminary data.</text>
</comment>
<evidence type="ECO:0000313" key="1">
    <source>
        <dbReference type="EMBL" id="GBH11728.1"/>
    </source>
</evidence>
<protein>
    <submittedName>
        <fullName evidence="1">Nucleoside-diphosphate-sugar epimerase</fullName>
    </submittedName>
</protein>
<sequence>MWGSWGAYHELAWVVDEVREVHVIGLGEQVLFPNLIDDHEPLGAGRLSIAVRDISARGWL</sequence>
<accession>A0A2V0QM67</accession>
<name>A0A2V0QM67_PSESF</name>
<organism evidence="1 2">
    <name type="scientific">Pseudomonas syringae pv. actinidiae</name>
    <dbReference type="NCBI Taxonomy" id="103796"/>
    <lineage>
        <taxon>Bacteria</taxon>
        <taxon>Pseudomonadati</taxon>
        <taxon>Pseudomonadota</taxon>
        <taxon>Gammaproteobacteria</taxon>
        <taxon>Pseudomonadales</taxon>
        <taxon>Pseudomonadaceae</taxon>
        <taxon>Pseudomonas</taxon>
        <taxon>Pseudomonas syringae</taxon>
    </lineage>
</organism>
<dbReference type="AlphaFoldDB" id="A0A2V0QM67"/>